<accession>A0A8J7TEC0</accession>
<comment type="similarity">
    <text evidence="1">Belongs to the UPF0488 family.</text>
</comment>
<sequence length="337" mass="37436">MEEAPWGTFQDELDWCIQKLETGLLTGPSPEQAQDKRRVLSVLQSRGASFVQKRQVMQSVFGDYRQRMTEEYKTQDGSEGVPAEVAAETPPQAPGADVASLDPHLLQGQSSGFAFNFPIPAGEPAETEQSTAEQGPDPGEGNSGNAQQKDQDPEAPPSQSKKKKKASRKKPHAEKSKSQQTQPSASQEAEPRNTGEPAALSPEQQLARELDWCVEQLELGLRTQKSTPKQVEEANRALKTLRSDKAPLVKKRQVMRAMLGDYRKKMEDEKAKQVKLMQTALKSARVTAVSAPPKRAVFQRRAEPRTQAGPQEPGPQSKEDQRFVFTPAQEEFHFNFF</sequence>
<feature type="region of interest" description="Disordered" evidence="2">
    <location>
        <begin position="68"/>
        <end position="207"/>
    </location>
</feature>
<feature type="non-terminal residue" evidence="3">
    <location>
        <position position="1"/>
    </location>
</feature>
<name>A0A8J7TEC0_ATRSP</name>
<protein>
    <submittedName>
        <fullName evidence="3">CH033 protein</fullName>
    </submittedName>
</protein>
<evidence type="ECO:0000256" key="1">
    <source>
        <dbReference type="ARBA" id="ARBA00005707"/>
    </source>
</evidence>
<dbReference type="EMBL" id="JAAWVO010050897">
    <property type="protein sequence ID" value="MBN3320103.1"/>
    <property type="molecule type" value="Genomic_DNA"/>
</dbReference>
<feature type="non-terminal residue" evidence="3">
    <location>
        <position position="337"/>
    </location>
</feature>
<dbReference type="AlphaFoldDB" id="A0A8J7TEC0"/>
<proteinExistence type="inferred from homology"/>
<feature type="compositionally biased region" description="Basic residues" evidence="2">
    <location>
        <begin position="160"/>
        <end position="172"/>
    </location>
</feature>
<comment type="caution">
    <text evidence="3">The sequence shown here is derived from an EMBL/GenBank/DDBJ whole genome shotgun (WGS) entry which is preliminary data.</text>
</comment>
<reference evidence="3" key="1">
    <citation type="journal article" date="2021" name="Cell">
        <title>Tracing the genetic footprints of vertebrate landing in non-teleost ray-finned fishes.</title>
        <authorList>
            <person name="Bi X."/>
            <person name="Wang K."/>
            <person name="Yang L."/>
            <person name="Pan H."/>
            <person name="Jiang H."/>
            <person name="Wei Q."/>
            <person name="Fang M."/>
            <person name="Yu H."/>
            <person name="Zhu C."/>
            <person name="Cai Y."/>
            <person name="He Y."/>
            <person name="Gan X."/>
            <person name="Zeng H."/>
            <person name="Yu D."/>
            <person name="Zhu Y."/>
            <person name="Jiang H."/>
            <person name="Qiu Q."/>
            <person name="Yang H."/>
            <person name="Zhang Y.E."/>
            <person name="Wang W."/>
            <person name="Zhu M."/>
            <person name="He S."/>
            <person name="Zhang G."/>
        </authorList>
    </citation>
    <scope>NUCLEOTIDE SEQUENCE</scope>
    <source>
        <strain evidence="3">Allg_001</strain>
    </source>
</reference>
<dbReference type="PANTHER" id="PTHR13602:SF2">
    <property type="entry name" value="UPF0488 PROTEIN C8ORF33"/>
    <property type="match status" value="1"/>
</dbReference>
<organism evidence="3 4">
    <name type="scientific">Atractosteus spatula</name>
    <name type="common">Alligator gar</name>
    <name type="synonym">Lepisosteus spatula</name>
    <dbReference type="NCBI Taxonomy" id="7917"/>
    <lineage>
        <taxon>Eukaryota</taxon>
        <taxon>Metazoa</taxon>
        <taxon>Chordata</taxon>
        <taxon>Craniata</taxon>
        <taxon>Vertebrata</taxon>
        <taxon>Euteleostomi</taxon>
        <taxon>Actinopterygii</taxon>
        <taxon>Neopterygii</taxon>
        <taxon>Holostei</taxon>
        <taxon>Semionotiformes</taxon>
        <taxon>Lepisosteidae</taxon>
        <taxon>Atractosteus</taxon>
    </lineage>
</organism>
<evidence type="ECO:0000256" key="2">
    <source>
        <dbReference type="SAM" id="MobiDB-lite"/>
    </source>
</evidence>
<keyword evidence="4" id="KW-1185">Reference proteome</keyword>
<evidence type="ECO:0000313" key="4">
    <source>
        <dbReference type="Proteomes" id="UP000736164"/>
    </source>
</evidence>
<feature type="compositionally biased region" description="Polar residues" evidence="2">
    <location>
        <begin position="178"/>
        <end position="187"/>
    </location>
</feature>
<dbReference type="Proteomes" id="UP000736164">
    <property type="component" value="Unassembled WGS sequence"/>
</dbReference>
<dbReference type="PANTHER" id="PTHR13602">
    <property type="entry name" value="UPF0488 PROTEIN C8ORF33"/>
    <property type="match status" value="1"/>
</dbReference>
<evidence type="ECO:0000313" key="3">
    <source>
        <dbReference type="EMBL" id="MBN3320103.1"/>
    </source>
</evidence>
<feature type="region of interest" description="Disordered" evidence="2">
    <location>
        <begin position="283"/>
        <end position="324"/>
    </location>
</feature>
<gene>
    <name evidence="3" type="primary">Ch033</name>
    <name evidence="3" type="ORF">GTO95_0013415</name>
</gene>
<dbReference type="Pfam" id="PF15393">
    <property type="entry name" value="DUF4615"/>
    <property type="match status" value="2"/>
</dbReference>
<dbReference type="InterPro" id="IPR029274">
    <property type="entry name" value="DUF4615"/>
</dbReference>